<dbReference type="PANTHER" id="PTHR35841:SF1">
    <property type="entry name" value="PHOSPHONATES-BINDING PERIPLASMIC PROTEIN"/>
    <property type="match status" value="1"/>
</dbReference>
<dbReference type="EMBL" id="CP001940">
    <property type="protein sequence ID" value="ADH85111.1"/>
    <property type="molecule type" value="Genomic_DNA"/>
</dbReference>
<proteinExistence type="inferred from homology"/>
<dbReference type="NCBIfam" id="TIGR01098">
    <property type="entry name" value="3A0109s03R"/>
    <property type="match status" value="1"/>
</dbReference>
<dbReference type="CDD" id="cd01071">
    <property type="entry name" value="PBP2_PhnD_like"/>
    <property type="match status" value="1"/>
</dbReference>
<evidence type="ECO:0000313" key="4">
    <source>
        <dbReference type="Proteomes" id="UP000001508"/>
    </source>
</evidence>
<accession>D6YZV4</accession>
<dbReference type="STRING" id="589865.DaAHT2_0405"/>
<dbReference type="HOGENOM" id="CLU_051472_6_4_7"/>
<dbReference type="PANTHER" id="PTHR35841">
    <property type="entry name" value="PHOSPHONATES-BINDING PERIPLASMIC PROTEIN"/>
    <property type="match status" value="1"/>
</dbReference>
<dbReference type="Gene3D" id="3.40.190.10">
    <property type="entry name" value="Periplasmic binding protein-like II"/>
    <property type="match status" value="2"/>
</dbReference>
<organism evidence="3 4">
    <name type="scientific">Desulfurivibrio alkaliphilus (strain DSM 19089 / UNIQEM U267 / AHT2)</name>
    <dbReference type="NCBI Taxonomy" id="589865"/>
    <lineage>
        <taxon>Bacteria</taxon>
        <taxon>Pseudomonadati</taxon>
        <taxon>Thermodesulfobacteriota</taxon>
        <taxon>Desulfobulbia</taxon>
        <taxon>Desulfobulbales</taxon>
        <taxon>Desulfobulbaceae</taxon>
        <taxon>Desulfurivibrio</taxon>
    </lineage>
</organism>
<dbReference type="SUPFAM" id="SSF53850">
    <property type="entry name" value="Periplasmic binding protein-like II"/>
    <property type="match status" value="1"/>
</dbReference>
<evidence type="ECO:0000256" key="2">
    <source>
        <dbReference type="ARBA" id="ARBA00022729"/>
    </source>
</evidence>
<evidence type="ECO:0000256" key="1">
    <source>
        <dbReference type="ARBA" id="ARBA00007162"/>
    </source>
</evidence>
<dbReference type="eggNOG" id="COG3221">
    <property type="taxonomic scope" value="Bacteria"/>
</dbReference>
<dbReference type="KEGG" id="dak:DaAHT2_0405"/>
<dbReference type="Proteomes" id="UP000001508">
    <property type="component" value="Chromosome"/>
</dbReference>
<dbReference type="Pfam" id="PF12974">
    <property type="entry name" value="Phosphonate-bd"/>
    <property type="match status" value="1"/>
</dbReference>
<reference evidence="4" key="1">
    <citation type="submission" date="2010-02" db="EMBL/GenBank/DDBJ databases">
        <title>Complete sequence of Desulfurivibrio alkaliphilus AHT2.</title>
        <authorList>
            <consortium name="US DOE Joint Genome Institute"/>
            <person name="Pitluck S."/>
            <person name="Chertkov O."/>
            <person name="Detter J.C."/>
            <person name="Han C."/>
            <person name="Tapia R."/>
            <person name="Larimer F."/>
            <person name="Land M."/>
            <person name="Hauser L."/>
            <person name="Kyrpides N."/>
            <person name="Mikhailova N."/>
            <person name="Sorokin D.Y."/>
            <person name="Muyzer G."/>
            <person name="Woyke T."/>
        </authorList>
    </citation>
    <scope>NUCLEOTIDE SEQUENCE [LARGE SCALE GENOMIC DNA]</scope>
    <source>
        <strain evidence="4">DSM 19089 / UNIQEM U267 / AHT2</strain>
    </source>
</reference>
<dbReference type="GO" id="GO:0055085">
    <property type="term" value="P:transmembrane transport"/>
    <property type="evidence" value="ECO:0007669"/>
    <property type="project" value="InterPro"/>
</dbReference>
<protein>
    <submittedName>
        <fullName evidence="3">Phosphonate ABC transporter, periplasmic phosphonate-binding protein</fullName>
    </submittedName>
</protein>
<dbReference type="InterPro" id="IPR005770">
    <property type="entry name" value="PhnD"/>
</dbReference>
<dbReference type="FunCoup" id="D6YZV4">
    <property type="interactions" value="78"/>
</dbReference>
<dbReference type="PROSITE" id="PS51257">
    <property type="entry name" value="PROKAR_LIPOPROTEIN"/>
    <property type="match status" value="1"/>
</dbReference>
<evidence type="ECO:0000313" key="3">
    <source>
        <dbReference type="EMBL" id="ADH85111.1"/>
    </source>
</evidence>
<gene>
    <name evidence="3" type="ordered locus">DaAHT2_0405</name>
</gene>
<keyword evidence="2" id="KW-0732">Signal</keyword>
<dbReference type="InParanoid" id="D6YZV4"/>
<dbReference type="AlphaFoldDB" id="D6YZV4"/>
<dbReference type="RefSeq" id="WP_013162642.1">
    <property type="nucleotide sequence ID" value="NC_014216.1"/>
</dbReference>
<keyword evidence="4" id="KW-1185">Reference proteome</keyword>
<name>D6YZV4_DESAT</name>
<dbReference type="GO" id="GO:0043190">
    <property type="term" value="C:ATP-binding cassette (ABC) transporter complex"/>
    <property type="evidence" value="ECO:0007669"/>
    <property type="project" value="InterPro"/>
</dbReference>
<sequence>MERFFERLCRYQIVPLLVLLALLAACGDDRRGGTTDAPTPVAPAGPVRLSIGLLPEQDVFVQRRRYTPIAEYLAAATGTEIELKIIRRYGNVMEHFRRKQLDGAFLGSFTGAWAIETLGVVPLARPQYPDGVSTYYGMIFVRKDSGIRSAADTKGKVCVFVDPATTAGWLLPLHYFHDHGIPFEDDWFKEAYFSGSHEDSIRDVLEGRADIGAAKDLVFDMVAQQEPRVREELEILAVSPPVPSNTLSVRGDLDQELQERLKQALLTMHETPAGIKALEEFGAVRFLATGREDYQPVFVYARAVGLNLADYQEK</sequence>
<dbReference type="OrthoDB" id="527737at2"/>
<comment type="similarity">
    <text evidence="1">Belongs to the phosphate/phosphite/phosphonate binding protein family.</text>
</comment>